<dbReference type="InterPro" id="IPR012902">
    <property type="entry name" value="N_methyl_site"/>
</dbReference>
<evidence type="ECO:0000313" key="4">
    <source>
        <dbReference type="Proteomes" id="UP000198629"/>
    </source>
</evidence>
<evidence type="ECO:0000256" key="1">
    <source>
        <dbReference type="ARBA" id="ARBA00022481"/>
    </source>
</evidence>
<dbReference type="AlphaFoldDB" id="A0A1G8ZI19"/>
<dbReference type="PROSITE" id="PS00409">
    <property type="entry name" value="PROKAR_NTER_METHYL"/>
    <property type="match status" value="1"/>
</dbReference>
<gene>
    <name evidence="3" type="ORF">SAMN05192566_0275</name>
</gene>
<organism evidence="3 4">
    <name type="scientific">Methylophilus rhizosphaerae</name>
    <dbReference type="NCBI Taxonomy" id="492660"/>
    <lineage>
        <taxon>Bacteria</taxon>
        <taxon>Pseudomonadati</taxon>
        <taxon>Pseudomonadota</taxon>
        <taxon>Betaproteobacteria</taxon>
        <taxon>Nitrosomonadales</taxon>
        <taxon>Methylophilaceae</taxon>
        <taxon>Methylophilus</taxon>
    </lineage>
</organism>
<keyword evidence="2" id="KW-0812">Transmembrane</keyword>
<keyword evidence="4" id="KW-1185">Reference proteome</keyword>
<dbReference type="Pfam" id="PF07963">
    <property type="entry name" value="N_methyl"/>
    <property type="match status" value="1"/>
</dbReference>
<feature type="transmembrane region" description="Helical" evidence="2">
    <location>
        <begin position="30"/>
        <end position="48"/>
    </location>
</feature>
<dbReference type="InterPro" id="IPR045584">
    <property type="entry name" value="Pilin-like"/>
</dbReference>
<accession>A0A1G8ZI19</accession>
<proteinExistence type="predicted"/>
<keyword evidence="1" id="KW-0488">Methylation</keyword>
<dbReference type="PANTHER" id="PTHR30093:SF47">
    <property type="entry name" value="TYPE IV PILUS NON-CORE MINOR PILIN PILE"/>
    <property type="match status" value="1"/>
</dbReference>
<reference evidence="4" key="1">
    <citation type="submission" date="2016-10" db="EMBL/GenBank/DDBJ databases">
        <authorList>
            <person name="Varghese N."/>
            <person name="Submissions S."/>
        </authorList>
    </citation>
    <scope>NUCLEOTIDE SEQUENCE [LARGE SCALE GENOMIC DNA]</scope>
    <source>
        <strain evidence="4">CBMB127</strain>
    </source>
</reference>
<dbReference type="NCBIfam" id="TIGR02532">
    <property type="entry name" value="IV_pilin_GFxxxE"/>
    <property type="match status" value="1"/>
</dbReference>
<dbReference type="InterPro" id="IPR000983">
    <property type="entry name" value="Bac_GSPG_pilin"/>
</dbReference>
<dbReference type="EMBL" id="FNFX01000001">
    <property type="protein sequence ID" value="SDK13760.1"/>
    <property type="molecule type" value="Genomic_DNA"/>
</dbReference>
<dbReference type="STRING" id="492660.SAMN05192566_0275"/>
<evidence type="ECO:0000313" key="3">
    <source>
        <dbReference type="EMBL" id="SDK13760.1"/>
    </source>
</evidence>
<evidence type="ECO:0000256" key="2">
    <source>
        <dbReference type="SAM" id="Phobius"/>
    </source>
</evidence>
<dbReference type="GO" id="GO:0015628">
    <property type="term" value="P:protein secretion by the type II secretion system"/>
    <property type="evidence" value="ECO:0007669"/>
    <property type="project" value="InterPro"/>
</dbReference>
<name>A0A1G8ZI19_9PROT</name>
<dbReference type="Proteomes" id="UP000198629">
    <property type="component" value="Unassembled WGS sequence"/>
</dbReference>
<dbReference type="Gene3D" id="3.30.700.10">
    <property type="entry name" value="Glycoprotein, Type 4 Pilin"/>
    <property type="match status" value="1"/>
</dbReference>
<dbReference type="SUPFAM" id="SSF54523">
    <property type="entry name" value="Pili subunits"/>
    <property type="match status" value="1"/>
</dbReference>
<dbReference type="PRINTS" id="PR00813">
    <property type="entry name" value="BCTERIALGSPG"/>
</dbReference>
<keyword evidence="2" id="KW-1133">Transmembrane helix</keyword>
<dbReference type="PANTHER" id="PTHR30093">
    <property type="entry name" value="GENERAL SECRETION PATHWAY PROTEIN G"/>
    <property type="match status" value="1"/>
</dbReference>
<sequence length="145" mass="16412">MMSLRAPRALALTSNLTANGKHMKRGFTLIEMLVVLAILATLLTLVTPKFMHVLQRSKETTLRHDLLTMRDAIDKFYSDKNRYPETLDELVERQYLKAIPPDPVTERVDTWVITLPPNIDESGSVFDVHSGSTLVSEDGTPYALW</sequence>
<keyword evidence="2" id="KW-0472">Membrane</keyword>
<dbReference type="GO" id="GO:0015627">
    <property type="term" value="C:type II protein secretion system complex"/>
    <property type="evidence" value="ECO:0007669"/>
    <property type="project" value="InterPro"/>
</dbReference>
<protein>
    <submittedName>
        <fullName evidence="3">Type II secretion system protein G (GspG)</fullName>
    </submittedName>
</protein>